<dbReference type="InterPro" id="IPR029055">
    <property type="entry name" value="Ntn_hydrolases_N"/>
</dbReference>
<comment type="caution">
    <text evidence="1">The sequence shown here is derived from an EMBL/GenBank/DDBJ whole genome shotgun (WGS) entry which is preliminary data.</text>
</comment>
<dbReference type="SUPFAM" id="SSF56235">
    <property type="entry name" value="N-terminal nucleophile aminohydrolases (Ntn hydrolases)"/>
    <property type="match status" value="1"/>
</dbReference>
<dbReference type="InterPro" id="IPR043138">
    <property type="entry name" value="GGT_lsub"/>
</dbReference>
<evidence type="ECO:0000313" key="1">
    <source>
        <dbReference type="EMBL" id="CAI8039674.1"/>
    </source>
</evidence>
<dbReference type="AlphaFoldDB" id="A0AA35T1S1"/>
<proteinExistence type="predicted"/>
<evidence type="ECO:0000313" key="2">
    <source>
        <dbReference type="Proteomes" id="UP001174909"/>
    </source>
</evidence>
<reference evidence="1" key="1">
    <citation type="submission" date="2023-03" db="EMBL/GenBank/DDBJ databases">
        <authorList>
            <person name="Steffen K."/>
            <person name="Cardenas P."/>
        </authorList>
    </citation>
    <scope>NUCLEOTIDE SEQUENCE</scope>
</reference>
<dbReference type="Gene3D" id="1.10.246.130">
    <property type="match status" value="1"/>
</dbReference>
<accession>A0AA35T1S1</accession>
<dbReference type="InterPro" id="IPR043137">
    <property type="entry name" value="GGT_ssub_C"/>
</dbReference>
<dbReference type="PANTHER" id="PTHR43881:SF1">
    <property type="entry name" value="GAMMA-GLUTAMYLTRANSPEPTIDASE (AFU_ORTHOLOGUE AFUA_4G13580)"/>
    <property type="match status" value="1"/>
</dbReference>
<name>A0AA35T1S1_GEOBA</name>
<organism evidence="1 2">
    <name type="scientific">Geodia barretti</name>
    <name type="common">Barrett's horny sponge</name>
    <dbReference type="NCBI Taxonomy" id="519541"/>
    <lineage>
        <taxon>Eukaryota</taxon>
        <taxon>Metazoa</taxon>
        <taxon>Porifera</taxon>
        <taxon>Demospongiae</taxon>
        <taxon>Heteroscleromorpha</taxon>
        <taxon>Tetractinellida</taxon>
        <taxon>Astrophorina</taxon>
        <taxon>Geodiidae</taxon>
        <taxon>Geodia</taxon>
    </lineage>
</organism>
<keyword evidence="2" id="KW-1185">Reference proteome</keyword>
<dbReference type="Proteomes" id="UP001174909">
    <property type="component" value="Unassembled WGS sequence"/>
</dbReference>
<dbReference type="Gene3D" id="3.60.20.40">
    <property type="match status" value="1"/>
</dbReference>
<sequence length="601" mass="64116">MVRAQLDHNLEQGDWNLPDTGRPVVRSRQGVISSGHYLTSMAGMRILLAGGNAFDALVAAGFAAAVVEPIASYSLAAEGVFMLYDSASGDLLSLSGQGGAPAAASADFYLSRGLERIPTGPGMQAPLSFTLPGIVHAFISMLEKYGTMELQDVIAPAISYAEDGIPHYEYMLRRLEAQSGQEQFDNFAPGGWDVFYDNRQVPSAGAPLVQPGLANTLKTISAASVDAGKTRSQRMQAARDAFYKGPIARLIVDSSERVGGIISMNDLASYSSQFETPVKTSFNGCEVWGQDSWTQGPMLMQTLNMLEHFDLKSMGHNSPAYIHTVTEALKLSFGDREAFYADPDYATVPLDGLLSKEYAAERVQMIDPEGAYPAQPPAGDPWRFSRTNGTTPSPVMAAPTGVGTDASSDDGTTHVSVLDQHGNLACGTISGGSFSKSVFFPELGCALSTRIEMFNCEPGHPNVVEPGKRPRTTLVNYIITRDGQPVMTVGCPGGDNQVQANVQLMLNTLVFGMDPQQAVEAPRFATQSNVNSFYPHVYHPGQLDLEPGIPESTADALRALGHQIARTANCGLGATVSVRDANNGSLSTGADPRRACYALAQ</sequence>
<keyword evidence="1" id="KW-0378">Hydrolase</keyword>
<dbReference type="PANTHER" id="PTHR43881">
    <property type="entry name" value="GAMMA-GLUTAMYLTRANSPEPTIDASE (AFU_ORTHOLOGUE AFUA_4G13580)"/>
    <property type="match status" value="1"/>
</dbReference>
<protein>
    <submittedName>
        <fullName evidence="1">Glutathione hydrolase proenzyme</fullName>
    </submittedName>
</protein>
<dbReference type="GO" id="GO:0016787">
    <property type="term" value="F:hydrolase activity"/>
    <property type="evidence" value="ECO:0007669"/>
    <property type="project" value="UniProtKB-KW"/>
</dbReference>
<dbReference type="InterPro" id="IPR052896">
    <property type="entry name" value="GGT-like_enzyme"/>
</dbReference>
<gene>
    <name evidence="1" type="ORF">GBAR_LOCUS22107</name>
</gene>
<dbReference type="Pfam" id="PF01019">
    <property type="entry name" value="G_glu_transpept"/>
    <property type="match status" value="1"/>
</dbReference>
<dbReference type="PRINTS" id="PR01210">
    <property type="entry name" value="GGTRANSPTASE"/>
</dbReference>
<dbReference type="EMBL" id="CASHTH010003053">
    <property type="protein sequence ID" value="CAI8039674.1"/>
    <property type="molecule type" value="Genomic_DNA"/>
</dbReference>